<dbReference type="InterPro" id="IPR010723">
    <property type="entry name" value="HemN_C"/>
</dbReference>
<dbReference type="PANTHER" id="PTHR13932:SF5">
    <property type="entry name" value="RADICAL S-ADENOSYL METHIONINE DOMAIN-CONTAINING PROTEIN 1, MITOCHONDRIAL"/>
    <property type="match status" value="1"/>
</dbReference>
<dbReference type="SFLD" id="SFLDS00029">
    <property type="entry name" value="Radical_SAM"/>
    <property type="match status" value="1"/>
</dbReference>
<dbReference type="Pfam" id="PF04055">
    <property type="entry name" value="Radical_SAM"/>
    <property type="match status" value="1"/>
</dbReference>
<dbReference type="Pfam" id="PF06969">
    <property type="entry name" value="HemN_C"/>
    <property type="match status" value="1"/>
</dbReference>
<dbReference type="AlphaFoldDB" id="A0A167MCF6"/>
<dbReference type="InterPro" id="IPR034505">
    <property type="entry name" value="Coproporphyrinogen-III_oxidase"/>
</dbReference>
<feature type="domain" description="Radical SAM core" evidence="1">
    <location>
        <begin position="1"/>
        <end position="239"/>
    </location>
</feature>
<dbReference type="Gene3D" id="3.30.750.200">
    <property type="match status" value="1"/>
</dbReference>
<protein>
    <recommendedName>
        <fullName evidence="1">Radical SAM core domain-containing protein</fullName>
    </recommendedName>
</protein>
<dbReference type="InterPro" id="IPR058240">
    <property type="entry name" value="rSAM_sf"/>
</dbReference>
<dbReference type="Proteomes" id="UP000077315">
    <property type="component" value="Unassembled WGS sequence"/>
</dbReference>
<proteinExistence type="predicted"/>
<dbReference type="GeneID" id="28999433"/>
<sequence length="501" mass="56976">MRTLIKHNLHSFGIKTQSFSTLNTKLPAKTPFSIYIHWPYCESKCTYCNFNKYINPRDPPHERLVKAMTRELDFYLTDPRFGLKNKRLNSVYFGGGTPSLALSIESAKLQDFAKAGVNRLSLGIQSFNDKDLKVMGRDHSGTDAIRAITKAKQVFHKERLTFDLIFARPGQTLEAWDDELKQGLELAGDHMSIYQLTMERSTPLHKASVRGELPPLPSPDEAADMYEQTLKRTSEYGFSHYEVSNYCQNESAISRHNFSYWQGMDYLGVGPGAHGRLTRTEDGVRVRTFGEFHPNKYMALCESEGEGIRKMVPISARETIEELIVFGMRTRMGVPRARFQAMTGLYLDNVLDKEMLQTYIEAGFLIDEAGVMDQAMNKYVPNELLSEWDLHGGIRPTESGLERMDSIICSRFQKFKKSMFPGSSNITVCSYANLNWILTDSPSEFFFIGTLEISALNTWSTVTKRTLINRPAITLEFKQHVIAYIIPACIIPACVSQQMFC</sequence>
<dbReference type="GO" id="GO:0003824">
    <property type="term" value="F:catalytic activity"/>
    <property type="evidence" value="ECO:0007669"/>
    <property type="project" value="InterPro"/>
</dbReference>
<organism evidence="2 3">
    <name type="scientific">Phycomyces blakesleeanus (strain ATCC 8743b / DSM 1359 / FGSC 10004 / NBRC 33097 / NRRL 1555)</name>
    <dbReference type="NCBI Taxonomy" id="763407"/>
    <lineage>
        <taxon>Eukaryota</taxon>
        <taxon>Fungi</taxon>
        <taxon>Fungi incertae sedis</taxon>
        <taxon>Mucoromycota</taxon>
        <taxon>Mucoromycotina</taxon>
        <taxon>Mucoromycetes</taxon>
        <taxon>Mucorales</taxon>
        <taxon>Phycomycetaceae</taxon>
        <taxon>Phycomyces</taxon>
    </lineage>
</organism>
<gene>
    <name evidence="2" type="ORF">PHYBLDRAFT_181835</name>
</gene>
<dbReference type="InterPro" id="IPR007197">
    <property type="entry name" value="rSAM"/>
</dbReference>
<dbReference type="VEuPathDB" id="FungiDB:PHYBLDRAFT_181835"/>
<keyword evidence="3" id="KW-1185">Reference proteome</keyword>
<accession>A0A167MCF6</accession>
<dbReference type="PANTHER" id="PTHR13932">
    <property type="entry name" value="COPROPORPHYRINIGEN III OXIDASE"/>
    <property type="match status" value="1"/>
</dbReference>
<name>A0A167MCF6_PHYB8</name>
<evidence type="ECO:0000313" key="2">
    <source>
        <dbReference type="EMBL" id="OAD72457.1"/>
    </source>
</evidence>
<reference evidence="3" key="1">
    <citation type="submission" date="2015-06" db="EMBL/GenBank/DDBJ databases">
        <title>Expansion of signal transduction pathways in fungi by whole-genome duplication.</title>
        <authorList>
            <consortium name="DOE Joint Genome Institute"/>
            <person name="Corrochano L.M."/>
            <person name="Kuo A."/>
            <person name="Marcet-Houben M."/>
            <person name="Polaino S."/>
            <person name="Salamov A."/>
            <person name="Villalobos J.M."/>
            <person name="Alvarez M.I."/>
            <person name="Avalos J."/>
            <person name="Benito E.P."/>
            <person name="Benoit I."/>
            <person name="Burger G."/>
            <person name="Camino L.P."/>
            <person name="Canovas D."/>
            <person name="Cerda-Olmedo E."/>
            <person name="Cheng J.-F."/>
            <person name="Dominguez A."/>
            <person name="Elias M."/>
            <person name="Eslava A.P."/>
            <person name="Glaser F."/>
            <person name="Grimwood J."/>
            <person name="Gutierrez G."/>
            <person name="Heitman J."/>
            <person name="Henrissat B."/>
            <person name="Iturriaga E.A."/>
            <person name="Lang B.F."/>
            <person name="Lavin J.L."/>
            <person name="Lee S."/>
            <person name="Li W."/>
            <person name="Lindquist E."/>
            <person name="Lopez-Garcia S."/>
            <person name="Luque E.M."/>
            <person name="Marcos A.T."/>
            <person name="Martin J."/>
            <person name="McCluskey K."/>
            <person name="Medina H.R."/>
            <person name="Miralles-Duran A."/>
            <person name="Miyazaki A."/>
            <person name="Munoz-Torres E."/>
            <person name="Oguiza J.A."/>
            <person name="Ohm R."/>
            <person name="Olmedo M."/>
            <person name="Orejas M."/>
            <person name="Ortiz-Castellanos L."/>
            <person name="Pisabarro A.G."/>
            <person name="Rodriguez-Romero J."/>
            <person name="Ruiz-Herrera J."/>
            <person name="Ruiz-Vazquez R."/>
            <person name="Sanz C."/>
            <person name="Schackwitz W."/>
            <person name="Schmutz J."/>
            <person name="Shahriari M."/>
            <person name="Shelest E."/>
            <person name="Silva-Franco F."/>
            <person name="Soanes D."/>
            <person name="Syed K."/>
            <person name="Tagua V.G."/>
            <person name="Talbot N.J."/>
            <person name="Thon M."/>
            <person name="De vries R.P."/>
            <person name="Wiebenga A."/>
            <person name="Yadav J.S."/>
            <person name="Braun E.L."/>
            <person name="Baker S."/>
            <person name="Garre V."/>
            <person name="Horwitz B."/>
            <person name="Torres-Martinez S."/>
            <person name="Idnurm A."/>
            <person name="Herrera-Estrella A."/>
            <person name="Gabaldon T."/>
            <person name="Grigoriev I.V."/>
        </authorList>
    </citation>
    <scope>NUCLEOTIDE SEQUENCE [LARGE SCALE GENOMIC DNA]</scope>
    <source>
        <strain evidence="3">NRRL 1555(-)</strain>
    </source>
</reference>
<dbReference type="GO" id="GO:0051539">
    <property type="term" value="F:4 iron, 4 sulfur cluster binding"/>
    <property type="evidence" value="ECO:0007669"/>
    <property type="project" value="TreeGrafter"/>
</dbReference>
<dbReference type="InParanoid" id="A0A167MCF6"/>
<dbReference type="PROSITE" id="PS51918">
    <property type="entry name" value="RADICAL_SAM"/>
    <property type="match status" value="1"/>
</dbReference>
<dbReference type="SMART" id="SM00729">
    <property type="entry name" value="Elp3"/>
    <property type="match status" value="1"/>
</dbReference>
<dbReference type="SUPFAM" id="SSF102114">
    <property type="entry name" value="Radical SAM enzymes"/>
    <property type="match status" value="1"/>
</dbReference>
<dbReference type="STRING" id="763407.A0A167MCF6"/>
<dbReference type="RefSeq" id="XP_018290497.1">
    <property type="nucleotide sequence ID" value="XM_018438527.1"/>
</dbReference>
<dbReference type="GO" id="GO:0006779">
    <property type="term" value="P:porphyrin-containing compound biosynthetic process"/>
    <property type="evidence" value="ECO:0007669"/>
    <property type="project" value="TreeGrafter"/>
</dbReference>
<evidence type="ECO:0000259" key="1">
    <source>
        <dbReference type="PROSITE" id="PS51918"/>
    </source>
</evidence>
<evidence type="ECO:0000313" key="3">
    <source>
        <dbReference type="Proteomes" id="UP000077315"/>
    </source>
</evidence>
<dbReference type="OrthoDB" id="431409at2759"/>
<dbReference type="EMBL" id="KV440983">
    <property type="protein sequence ID" value="OAD72457.1"/>
    <property type="molecule type" value="Genomic_DNA"/>
</dbReference>
<dbReference type="InterPro" id="IPR006638">
    <property type="entry name" value="Elp3/MiaA/NifB-like_rSAM"/>
</dbReference>
<dbReference type="SFLD" id="SFLDG01082">
    <property type="entry name" value="B12-binding_domain_containing"/>
    <property type="match status" value="1"/>
</dbReference>
<dbReference type="GO" id="GO:0005739">
    <property type="term" value="C:mitochondrion"/>
    <property type="evidence" value="ECO:0007669"/>
    <property type="project" value="TreeGrafter"/>
</dbReference>